<feature type="region of interest" description="Disordered" evidence="1">
    <location>
        <begin position="184"/>
        <end position="212"/>
    </location>
</feature>
<reference evidence="3 4" key="1">
    <citation type="journal article" date="2012" name="BMC Genomics">
        <title>Complete genome sequence of Saccharothrix espanaensis DSM 44229T and comparison to the other completely sequenced Pseudonocardiaceae.</title>
        <authorList>
            <person name="Strobel T."/>
            <person name="Al-Dilaimi A."/>
            <person name="Blom J."/>
            <person name="Gessner A."/>
            <person name="Kalinowski J."/>
            <person name="Luzhetska M."/>
            <person name="Puhler A."/>
            <person name="Szczepanowski R."/>
            <person name="Bechthold A."/>
            <person name="Ruckert C."/>
        </authorList>
    </citation>
    <scope>NUCLEOTIDE SEQUENCE [LARGE SCALE GENOMIC DNA]</scope>
    <source>
        <strain evidence="4">ATCC 51144 / DSM 44229 / JCM 9112 / NBRC 15066 / NRRL 15764</strain>
    </source>
</reference>
<evidence type="ECO:0000313" key="3">
    <source>
        <dbReference type="EMBL" id="CCH33053.1"/>
    </source>
</evidence>
<gene>
    <name evidence="3" type="ordered locus">BN6_57950</name>
</gene>
<feature type="transmembrane region" description="Helical" evidence="2">
    <location>
        <begin position="17"/>
        <end position="38"/>
    </location>
</feature>
<proteinExistence type="predicted"/>
<evidence type="ECO:0000313" key="4">
    <source>
        <dbReference type="Proteomes" id="UP000006281"/>
    </source>
</evidence>
<dbReference type="AlphaFoldDB" id="K0K8V3"/>
<dbReference type="EMBL" id="HE804045">
    <property type="protein sequence ID" value="CCH33053.1"/>
    <property type="molecule type" value="Genomic_DNA"/>
</dbReference>
<evidence type="ECO:0000256" key="2">
    <source>
        <dbReference type="SAM" id="Phobius"/>
    </source>
</evidence>
<organism evidence="3 4">
    <name type="scientific">Saccharothrix espanaensis (strain ATCC 51144 / DSM 44229 / JCM 9112 / NBRC 15066 / NRRL 15764)</name>
    <dbReference type="NCBI Taxonomy" id="1179773"/>
    <lineage>
        <taxon>Bacteria</taxon>
        <taxon>Bacillati</taxon>
        <taxon>Actinomycetota</taxon>
        <taxon>Actinomycetes</taxon>
        <taxon>Pseudonocardiales</taxon>
        <taxon>Pseudonocardiaceae</taxon>
        <taxon>Saccharothrix</taxon>
    </lineage>
</organism>
<dbReference type="Proteomes" id="UP000006281">
    <property type="component" value="Chromosome"/>
</dbReference>
<dbReference type="PATRIC" id="fig|1179773.3.peg.5824"/>
<dbReference type="KEGG" id="sesp:BN6_57950"/>
<keyword evidence="2" id="KW-0472">Membrane</keyword>
<accession>K0K8V3</accession>
<keyword evidence="4" id="KW-1185">Reference proteome</keyword>
<protein>
    <recommendedName>
        <fullName evidence="5">Secreted protein</fullName>
    </recommendedName>
</protein>
<evidence type="ECO:0008006" key="5">
    <source>
        <dbReference type="Google" id="ProtNLM"/>
    </source>
</evidence>
<evidence type="ECO:0000256" key="1">
    <source>
        <dbReference type="SAM" id="MobiDB-lite"/>
    </source>
</evidence>
<dbReference type="HOGENOM" id="CLU_112913_0_0_11"/>
<keyword evidence="2" id="KW-0812">Transmembrane</keyword>
<name>K0K8V3_SACES</name>
<dbReference type="eggNOG" id="ENOG5033NHD">
    <property type="taxonomic scope" value="Bacteria"/>
</dbReference>
<dbReference type="BioCyc" id="SESP1179773:BN6_RS27875-MONOMER"/>
<sequence>MSVDWCGGWQAGAVNPVVAQVLTIVGVLLGSVATFVFTSAAERTRWRRAQAARWDDKRLLAYSEYGEAVKQMVRLCRRIAETKGLLSTGRDVDLDSSLDALAEAETVRAARWETVLLLGEPATIAAARAWSEQVWGLEQILRDSHPEASSFLDAYRRAMRLRNEFYDRARLDLGISSGPLPALTWKSLQPMPPAGKPQLPEAEGGQGDRPTG</sequence>
<keyword evidence="2" id="KW-1133">Transmembrane helix</keyword>